<evidence type="ECO:0000256" key="2">
    <source>
        <dbReference type="ARBA" id="ARBA00022833"/>
    </source>
</evidence>
<dbReference type="FunFam" id="2.10.110.10:FF:000009">
    <property type="entry name" value="Paxillin isoform 1"/>
    <property type="match status" value="1"/>
</dbReference>
<dbReference type="OrthoDB" id="5911912at2759"/>
<dbReference type="SUPFAM" id="SSF57716">
    <property type="entry name" value="Glucocorticoid receptor-like (DNA-binding domain)"/>
    <property type="match status" value="3"/>
</dbReference>
<evidence type="ECO:0000259" key="6">
    <source>
        <dbReference type="PROSITE" id="PS50023"/>
    </source>
</evidence>
<evidence type="ECO:0000256" key="5">
    <source>
        <dbReference type="PROSITE-ProRule" id="PRU00125"/>
    </source>
</evidence>
<keyword evidence="3 5" id="KW-0440">LIM domain</keyword>
<feature type="domain" description="LIM zinc-binding" evidence="6">
    <location>
        <begin position="62"/>
        <end position="119"/>
    </location>
</feature>
<dbReference type="GO" id="GO:0030018">
    <property type="term" value="C:Z disc"/>
    <property type="evidence" value="ECO:0007669"/>
    <property type="project" value="TreeGrafter"/>
</dbReference>
<dbReference type="EMBL" id="MTYJ01000202">
    <property type="protein sequence ID" value="OWA50773.1"/>
    <property type="molecule type" value="Genomic_DNA"/>
</dbReference>
<proteinExistence type="predicted"/>
<evidence type="ECO:0000256" key="4">
    <source>
        <dbReference type="ARBA" id="ARBA00037833"/>
    </source>
</evidence>
<dbReference type="FunFam" id="2.10.110.10:FF:000020">
    <property type="entry name" value="PDZ and LIM domain protein 5"/>
    <property type="match status" value="1"/>
</dbReference>
<evidence type="ECO:0000256" key="3">
    <source>
        <dbReference type="ARBA" id="ARBA00023038"/>
    </source>
</evidence>
<dbReference type="Gene3D" id="2.10.110.10">
    <property type="entry name" value="Cysteine Rich Protein"/>
    <property type="match status" value="2"/>
</dbReference>
<comment type="subcellular location">
    <subcellularLocation>
        <location evidence="4">Cytoplasm</location>
        <location evidence="4">Myofibril</location>
        <location evidence="4">Sarcomere</location>
        <location evidence="4">M line</location>
    </subcellularLocation>
</comment>
<dbReference type="GO" id="GO:0001725">
    <property type="term" value="C:stress fiber"/>
    <property type="evidence" value="ECO:0007669"/>
    <property type="project" value="TreeGrafter"/>
</dbReference>
<dbReference type="GO" id="GO:0055120">
    <property type="term" value="C:striated muscle dense body"/>
    <property type="evidence" value="ECO:0007669"/>
    <property type="project" value="UniProtKB-ARBA"/>
</dbReference>
<comment type="caution">
    <text evidence="7">The sequence shown here is derived from an EMBL/GenBank/DDBJ whole genome shotgun (WGS) entry which is preliminary data.</text>
</comment>
<keyword evidence="8" id="KW-1185">Reference proteome</keyword>
<dbReference type="GO" id="GO:0061061">
    <property type="term" value="P:muscle structure development"/>
    <property type="evidence" value="ECO:0007669"/>
    <property type="project" value="TreeGrafter"/>
</dbReference>
<gene>
    <name evidence="7" type="ORF">BV898_15279</name>
</gene>
<dbReference type="GO" id="GO:0031430">
    <property type="term" value="C:M band"/>
    <property type="evidence" value="ECO:0007669"/>
    <property type="project" value="UniProtKB-SubCell"/>
</dbReference>
<dbReference type="Proteomes" id="UP000192578">
    <property type="component" value="Unassembled WGS sequence"/>
</dbReference>
<dbReference type="PANTHER" id="PTHR24214">
    <property type="entry name" value="PDZ AND LIM DOMAIN PROTEIN ZASP"/>
    <property type="match status" value="1"/>
</dbReference>
<evidence type="ECO:0000256" key="1">
    <source>
        <dbReference type="ARBA" id="ARBA00022723"/>
    </source>
</evidence>
<reference evidence="8" key="1">
    <citation type="submission" date="2017-01" db="EMBL/GenBank/DDBJ databases">
        <title>Comparative genomics of anhydrobiosis in the tardigrade Hypsibius dujardini.</title>
        <authorList>
            <person name="Yoshida Y."/>
            <person name="Koutsovoulos G."/>
            <person name="Laetsch D."/>
            <person name="Stevens L."/>
            <person name="Kumar S."/>
            <person name="Horikawa D."/>
            <person name="Ishino K."/>
            <person name="Komine S."/>
            <person name="Tomita M."/>
            <person name="Blaxter M."/>
            <person name="Arakawa K."/>
        </authorList>
    </citation>
    <scope>NUCLEOTIDE SEQUENCE [LARGE SCALE GENOMIC DNA]</scope>
    <source>
        <strain evidence="8">Z151</strain>
    </source>
</reference>
<dbReference type="GO" id="GO:0051371">
    <property type="term" value="F:muscle alpha-actinin binding"/>
    <property type="evidence" value="ECO:0007669"/>
    <property type="project" value="TreeGrafter"/>
</dbReference>
<dbReference type="GO" id="GO:0030036">
    <property type="term" value="P:actin cytoskeleton organization"/>
    <property type="evidence" value="ECO:0007669"/>
    <property type="project" value="TreeGrafter"/>
</dbReference>
<evidence type="ECO:0000313" key="7">
    <source>
        <dbReference type="EMBL" id="OWA50773.1"/>
    </source>
</evidence>
<keyword evidence="1 5" id="KW-0479">Metal-binding</keyword>
<dbReference type="GO" id="GO:0031941">
    <property type="term" value="C:filamentous actin"/>
    <property type="evidence" value="ECO:0007669"/>
    <property type="project" value="TreeGrafter"/>
</dbReference>
<name>A0A9X6NCP0_HYPEX</name>
<organism evidence="7 8">
    <name type="scientific">Hypsibius exemplaris</name>
    <name type="common">Freshwater tardigrade</name>
    <dbReference type="NCBI Taxonomy" id="2072580"/>
    <lineage>
        <taxon>Eukaryota</taxon>
        <taxon>Metazoa</taxon>
        <taxon>Ecdysozoa</taxon>
        <taxon>Tardigrada</taxon>
        <taxon>Eutardigrada</taxon>
        <taxon>Parachela</taxon>
        <taxon>Hypsibioidea</taxon>
        <taxon>Hypsibiidae</taxon>
        <taxon>Hypsibius</taxon>
    </lineage>
</organism>
<dbReference type="InterPro" id="IPR050604">
    <property type="entry name" value="PDZ-LIM_domain"/>
</dbReference>
<feature type="domain" description="LIM zinc-binding" evidence="6">
    <location>
        <begin position="2"/>
        <end position="61"/>
    </location>
</feature>
<dbReference type="GO" id="GO:0005912">
    <property type="term" value="C:adherens junction"/>
    <property type="evidence" value="ECO:0007669"/>
    <property type="project" value="TreeGrafter"/>
</dbReference>
<dbReference type="PANTHER" id="PTHR24214:SF38">
    <property type="entry name" value="PDZ AND LIM DOMAIN PROTEIN ZASP-RELATED"/>
    <property type="match status" value="1"/>
</dbReference>
<dbReference type="PROSITE" id="PS00478">
    <property type="entry name" value="LIM_DOMAIN_1"/>
    <property type="match status" value="2"/>
</dbReference>
<sequence>MSTCAGCNGPIKTSSISAMEKSWHPECFVCAGCRKNFTEKTFHTRNEQPYCDGCFLAMFAPKCSGCKQAISGSYVTALEGPWHSTCFVCHACREPFEKGSFFDVEGKPYCKKDYEAMER</sequence>
<dbReference type="InterPro" id="IPR001781">
    <property type="entry name" value="Znf_LIM"/>
</dbReference>
<protein>
    <submittedName>
        <fullName evidence="7">Transforming growth factor beta-1-induced transcript 1 protein</fullName>
    </submittedName>
</protein>
<evidence type="ECO:0000313" key="8">
    <source>
        <dbReference type="Proteomes" id="UP000192578"/>
    </source>
</evidence>
<dbReference type="Pfam" id="PF00412">
    <property type="entry name" value="LIM"/>
    <property type="match status" value="2"/>
</dbReference>
<keyword evidence="2 5" id="KW-0862">Zinc</keyword>
<dbReference type="AlphaFoldDB" id="A0A9X6NCP0"/>
<dbReference type="SMART" id="SM00132">
    <property type="entry name" value="LIM"/>
    <property type="match status" value="2"/>
</dbReference>
<accession>A0A9X6NCP0</accession>
<dbReference type="PROSITE" id="PS50023">
    <property type="entry name" value="LIM_DOMAIN_2"/>
    <property type="match status" value="2"/>
</dbReference>
<dbReference type="GO" id="GO:0046872">
    <property type="term" value="F:metal ion binding"/>
    <property type="evidence" value="ECO:0007669"/>
    <property type="project" value="UniProtKB-KW"/>
</dbReference>
<dbReference type="GO" id="GO:0003779">
    <property type="term" value="F:actin binding"/>
    <property type="evidence" value="ECO:0007669"/>
    <property type="project" value="TreeGrafter"/>
</dbReference>